<dbReference type="InterPro" id="IPR036890">
    <property type="entry name" value="HATPase_C_sf"/>
</dbReference>
<protein>
    <recommendedName>
        <fullName evidence="2">histidine kinase</fullName>
        <ecNumber evidence="2">2.7.13.3</ecNumber>
    </recommendedName>
</protein>
<dbReference type="CDD" id="cd00075">
    <property type="entry name" value="HATPase"/>
    <property type="match status" value="1"/>
</dbReference>
<dbReference type="Proteomes" id="UP000597507">
    <property type="component" value="Unassembled WGS sequence"/>
</dbReference>
<dbReference type="EC" id="2.7.13.3" evidence="2"/>
<evidence type="ECO:0000256" key="3">
    <source>
        <dbReference type="ARBA" id="ARBA00022679"/>
    </source>
</evidence>
<feature type="coiled-coil region" evidence="7">
    <location>
        <begin position="36"/>
        <end position="63"/>
    </location>
</feature>
<evidence type="ECO:0000313" key="10">
    <source>
        <dbReference type="Proteomes" id="UP000597507"/>
    </source>
</evidence>
<accession>A0A8J2ZBJ1</accession>
<keyword evidence="5" id="KW-0418">Kinase</keyword>
<evidence type="ECO:0000256" key="7">
    <source>
        <dbReference type="SAM" id="Coils"/>
    </source>
</evidence>
<evidence type="ECO:0000256" key="4">
    <source>
        <dbReference type="ARBA" id="ARBA00022741"/>
    </source>
</evidence>
<comment type="caution">
    <text evidence="9">The sequence shown here is derived from an EMBL/GenBank/DDBJ whole genome shotgun (WGS) entry which is preliminary data.</text>
</comment>
<evidence type="ECO:0000256" key="6">
    <source>
        <dbReference type="ARBA" id="ARBA00022840"/>
    </source>
</evidence>
<dbReference type="InterPro" id="IPR003594">
    <property type="entry name" value="HATPase_dom"/>
</dbReference>
<comment type="catalytic activity">
    <reaction evidence="1">
        <text>ATP + protein L-histidine = ADP + protein N-phospho-L-histidine.</text>
        <dbReference type="EC" id="2.7.13.3"/>
    </reaction>
</comment>
<keyword evidence="6" id="KW-0067">ATP-binding</keyword>
<organism evidence="9 10">
    <name type="scientific">Caldovatus sediminis</name>
    <dbReference type="NCBI Taxonomy" id="2041189"/>
    <lineage>
        <taxon>Bacteria</taxon>
        <taxon>Pseudomonadati</taxon>
        <taxon>Pseudomonadota</taxon>
        <taxon>Alphaproteobacteria</taxon>
        <taxon>Acetobacterales</taxon>
        <taxon>Roseomonadaceae</taxon>
        <taxon>Caldovatus</taxon>
    </lineage>
</organism>
<dbReference type="PANTHER" id="PTHR44936">
    <property type="entry name" value="SENSOR PROTEIN CREC"/>
    <property type="match status" value="1"/>
</dbReference>
<reference evidence="9 10" key="1">
    <citation type="journal article" date="2014" name="Int. J. Syst. Evol. Microbiol.">
        <title>Complete genome sequence of Corynebacterium casei LMG S-19264T (=DSM 44701T), isolated from a smear-ripened cheese.</title>
        <authorList>
            <consortium name="US DOE Joint Genome Institute (JGI-PGF)"/>
            <person name="Walter F."/>
            <person name="Albersmeier A."/>
            <person name="Kalinowski J."/>
            <person name="Ruckert C."/>
        </authorList>
    </citation>
    <scope>NUCLEOTIDE SEQUENCE [LARGE SCALE GENOMIC DNA]</scope>
    <source>
        <strain evidence="9 10">CGMCC 1.16330</strain>
    </source>
</reference>
<sequence>MTAAAALLPQMLVALGLSAFAVGIALMLRATGRRRAAAALARAEAAEQRAAAAERRLGLVAAELRGPGLAMLGQAERLLRGLDAAADRRPAAGAARIEAEALAAVARDLLRLAEQLNDLLALQPGPPALREDTFPLRPLLDEAIAAVAAEPGAGGRHWRIAPELAALSLHADRRALRGVLRSVLARAARLSRAGDCIELRLDPDRGDSIAIVIEDEGSGVPSEDLAPEAVESDPVAILPAAAGRTRGVGLGLAVARALLQAHGGGLELEAAPGIGARASLLLPRSRVAAAGAIAAAAA</sequence>
<dbReference type="SUPFAM" id="SSF55874">
    <property type="entry name" value="ATPase domain of HSP90 chaperone/DNA topoisomerase II/histidine kinase"/>
    <property type="match status" value="1"/>
</dbReference>
<proteinExistence type="predicted"/>
<dbReference type="Pfam" id="PF02518">
    <property type="entry name" value="HATPase_c"/>
    <property type="match status" value="1"/>
</dbReference>
<dbReference type="GO" id="GO:0005524">
    <property type="term" value="F:ATP binding"/>
    <property type="evidence" value="ECO:0007669"/>
    <property type="project" value="UniProtKB-KW"/>
</dbReference>
<evidence type="ECO:0000313" key="9">
    <source>
        <dbReference type="EMBL" id="GGG32050.1"/>
    </source>
</evidence>
<dbReference type="PROSITE" id="PS50109">
    <property type="entry name" value="HIS_KIN"/>
    <property type="match status" value="1"/>
</dbReference>
<dbReference type="Gene3D" id="3.30.565.10">
    <property type="entry name" value="Histidine kinase-like ATPase, C-terminal domain"/>
    <property type="match status" value="1"/>
</dbReference>
<dbReference type="AlphaFoldDB" id="A0A8J2ZBJ1"/>
<dbReference type="SMART" id="SM00387">
    <property type="entry name" value="HATPase_c"/>
    <property type="match status" value="1"/>
</dbReference>
<evidence type="ECO:0000259" key="8">
    <source>
        <dbReference type="PROSITE" id="PS50109"/>
    </source>
</evidence>
<dbReference type="InterPro" id="IPR005467">
    <property type="entry name" value="His_kinase_dom"/>
</dbReference>
<dbReference type="EMBL" id="BMKS01000005">
    <property type="protein sequence ID" value="GGG32050.1"/>
    <property type="molecule type" value="Genomic_DNA"/>
</dbReference>
<evidence type="ECO:0000256" key="1">
    <source>
        <dbReference type="ARBA" id="ARBA00000085"/>
    </source>
</evidence>
<feature type="domain" description="Histidine kinase" evidence="8">
    <location>
        <begin position="59"/>
        <end position="286"/>
    </location>
</feature>
<dbReference type="InterPro" id="IPR050980">
    <property type="entry name" value="2C_sensor_his_kinase"/>
</dbReference>
<keyword evidence="7" id="KW-0175">Coiled coil</keyword>
<keyword evidence="3" id="KW-0808">Transferase</keyword>
<keyword evidence="4" id="KW-0547">Nucleotide-binding</keyword>
<name>A0A8J2ZBJ1_9PROT</name>
<evidence type="ECO:0000256" key="2">
    <source>
        <dbReference type="ARBA" id="ARBA00012438"/>
    </source>
</evidence>
<evidence type="ECO:0000256" key="5">
    <source>
        <dbReference type="ARBA" id="ARBA00022777"/>
    </source>
</evidence>
<gene>
    <name evidence="9" type="ORF">GCM10010964_19980</name>
</gene>
<dbReference type="GO" id="GO:0004673">
    <property type="term" value="F:protein histidine kinase activity"/>
    <property type="evidence" value="ECO:0007669"/>
    <property type="project" value="UniProtKB-EC"/>
</dbReference>
<dbReference type="RefSeq" id="WP_188899883.1">
    <property type="nucleotide sequence ID" value="NZ_BMKS01000005.1"/>
</dbReference>
<keyword evidence="10" id="KW-1185">Reference proteome</keyword>
<dbReference type="PANTHER" id="PTHR44936:SF10">
    <property type="entry name" value="SENSOR PROTEIN RSTB"/>
    <property type="match status" value="1"/>
</dbReference>